<feature type="signal peptide" evidence="1">
    <location>
        <begin position="1"/>
        <end position="22"/>
    </location>
</feature>
<keyword evidence="1" id="KW-0732">Signal</keyword>
<gene>
    <name evidence="2" type="ORF">EGT73_16460</name>
</gene>
<reference evidence="2 3" key="1">
    <citation type="submission" date="2018-10" db="EMBL/GenBank/DDBJ databases">
        <title>Transmission dynamics of multidrug resistant bacteria on intensive care unit surfaces.</title>
        <authorList>
            <person name="D'Souza A.W."/>
            <person name="Potter R.F."/>
            <person name="Wallace M."/>
            <person name="Shupe A."/>
            <person name="Patel S."/>
            <person name="Sun S."/>
            <person name="Gul D."/>
            <person name="Kwon J.H."/>
            <person name="Andleeb S."/>
            <person name="Burnham C.-A.D."/>
            <person name="Dantas G."/>
        </authorList>
    </citation>
    <scope>NUCLEOTIDE SEQUENCE [LARGE SCALE GENOMIC DNA]</scope>
    <source>
        <strain evidence="2 3">AJ_385</strain>
    </source>
</reference>
<sequence length="127" mass="14099">MNILIKPILLSTLLVTSGWMLSGCSSSLDPNTFTVELSVEDTSNWYAQNQTATVLTIRSNSPDPIEAKNVSINNGQCSYEGYRRKIQYPQFFKMGQVLKLQLTGCGYSNVVQVDVETDKGNASYSFQ</sequence>
<dbReference type="AlphaFoldDB" id="A0A3R9G0V2"/>
<dbReference type="PROSITE" id="PS51257">
    <property type="entry name" value="PROKAR_LIPOPROTEIN"/>
    <property type="match status" value="1"/>
</dbReference>
<dbReference type="EMBL" id="RHXE01000062">
    <property type="protein sequence ID" value="RSE18171.1"/>
    <property type="molecule type" value="Genomic_DNA"/>
</dbReference>
<dbReference type="Proteomes" id="UP000277537">
    <property type="component" value="Unassembled WGS sequence"/>
</dbReference>
<evidence type="ECO:0000313" key="3">
    <source>
        <dbReference type="Proteomes" id="UP000277537"/>
    </source>
</evidence>
<name>A0A3R9G0V2_ACIJO</name>
<protein>
    <recommendedName>
        <fullName evidence="4">Lipoprotein</fullName>
    </recommendedName>
</protein>
<evidence type="ECO:0000313" key="2">
    <source>
        <dbReference type="EMBL" id="RSE18171.1"/>
    </source>
</evidence>
<comment type="caution">
    <text evidence="2">The sequence shown here is derived from an EMBL/GenBank/DDBJ whole genome shotgun (WGS) entry which is preliminary data.</text>
</comment>
<organism evidence="2 3">
    <name type="scientific">Acinetobacter johnsonii</name>
    <dbReference type="NCBI Taxonomy" id="40214"/>
    <lineage>
        <taxon>Bacteria</taxon>
        <taxon>Pseudomonadati</taxon>
        <taxon>Pseudomonadota</taxon>
        <taxon>Gammaproteobacteria</taxon>
        <taxon>Moraxellales</taxon>
        <taxon>Moraxellaceae</taxon>
        <taxon>Acinetobacter</taxon>
    </lineage>
</organism>
<feature type="chain" id="PRO_5018561835" description="Lipoprotein" evidence="1">
    <location>
        <begin position="23"/>
        <end position="127"/>
    </location>
</feature>
<evidence type="ECO:0000256" key="1">
    <source>
        <dbReference type="SAM" id="SignalP"/>
    </source>
</evidence>
<evidence type="ECO:0008006" key="4">
    <source>
        <dbReference type="Google" id="ProtNLM"/>
    </source>
</evidence>
<proteinExistence type="predicted"/>
<accession>A0A3R9G0V2</accession>
<dbReference type="RefSeq" id="WP_086044078.1">
    <property type="nucleotide sequence ID" value="NZ_JAOBYQ010000004.1"/>
</dbReference>